<keyword evidence="6 11" id="KW-0067">ATP-binding</keyword>
<dbReference type="InterPro" id="IPR036670">
    <property type="entry name" value="SecA_X-link_sf"/>
</dbReference>
<keyword evidence="2 11" id="KW-1003">Cell membrane</keyword>
<feature type="binding site" evidence="11">
    <location>
        <begin position="77"/>
        <end position="81"/>
    </location>
    <ligand>
        <name>ATP</name>
        <dbReference type="ChEBI" id="CHEBI:30616"/>
    </ligand>
</feature>
<protein>
    <recommendedName>
        <fullName evidence="11">Protein translocase subunit SecA</fullName>
        <ecNumber evidence="11">7.4.2.8</ecNumber>
    </recommendedName>
</protein>
<dbReference type="PANTHER" id="PTHR30612">
    <property type="entry name" value="SECA INNER MEMBRANE COMPONENT OF SEC PROTEIN SECRETION SYSTEM"/>
    <property type="match status" value="1"/>
</dbReference>
<dbReference type="InterPro" id="IPR011130">
    <property type="entry name" value="SecA_preprotein_X-link_dom"/>
</dbReference>
<dbReference type="Pfam" id="PF01043">
    <property type="entry name" value="SecA_PP_bind"/>
    <property type="match status" value="1"/>
</dbReference>
<dbReference type="Gene3D" id="3.90.1440.10">
    <property type="entry name" value="SecA, preprotein cross-linking domain"/>
    <property type="match status" value="1"/>
</dbReference>
<feature type="domain" description="Helicase ATP-binding" evidence="12">
    <location>
        <begin position="61"/>
        <end position="238"/>
    </location>
</feature>
<feature type="binding site" evidence="11">
    <location>
        <position position="59"/>
    </location>
    <ligand>
        <name>ATP</name>
        <dbReference type="ChEBI" id="CHEBI:30616"/>
    </ligand>
</feature>
<dbReference type="InterPro" id="IPR014001">
    <property type="entry name" value="Helicase_ATP-bd"/>
</dbReference>
<feature type="domain" description="Helicase C-terminal" evidence="13">
    <location>
        <begin position="406"/>
        <end position="567"/>
    </location>
</feature>
<keyword evidence="7 11" id="KW-0653">Protein transport</keyword>
<dbReference type="GO" id="GO:0017038">
    <property type="term" value="P:protein import"/>
    <property type="evidence" value="ECO:0007669"/>
    <property type="project" value="InterPro"/>
</dbReference>
<evidence type="ECO:0000256" key="4">
    <source>
        <dbReference type="ARBA" id="ARBA00022519"/>
    </source>
</evidence>
<evidence type="ECO:0000256" key="10">
    <source>
        <dbReference type="ARBA" id="ARBA00023136"/>
    </source>
</evidence>
<dbReference type="PANTHER" id="PTHR30612:SF0">
    <property type="entry name" value="CHLOROPLAST PROTEIN-TRANSPORTING ATPASE"/>
    <property type="match status" value="1"/>
</dbReference>
<dbReference type="HAMAP" id="MF_01382">
    <property type="entry name" value="SecA"/>
    <property type="match status" value="1"/>
</dbReference>
<dbReference type="InterPro" id="IPR044722">
    <property type="entry name" value="SecA_SF2_C"/>
</dbReference>
<proteinExistence type="inferred from homology"/>
<dbReference type="GO" id="GO:0006605">
    <property type="term" value="P:protein targeting"/>
    <property type="evidence" value="ECO:0007669"/>
    <property type="project" value="UniProtKB-UniRule"/>
</dbReference>
<evidence type="ECO:0000313" key="16">
    <source>
        <dbReference type="Proteomes" id="UP000581447"/>
    </source>
</evidence>
<dbReference type="GO" id="GO:0005886">
    <property type="term" value="C:plasma membrane"/>
    <property type="evidence" value="ECO:0007669"/>
    <property type="project" value="UniProtKB-SubCell"/>
</dbReference>
<feature type="binding site" evidence="11">
    <location>
        <position position="488"/>
    </location>
    <ligand>
        <name>ATP</name>
        <dbReference type="ChEBI" id="CHEBI:30616"/>
    </ligand>
</feature>
<comment type="subcellular location">
    <subcellularLocation>
        <location evidence="11">Cell membrane</location>
        <topology evidence="11">Peripheral membrane protein</topology>
        <orientation evidence="11">Cytoplasmic side</orientation>
    </subcellularLocation>
    <subcellularLocation>
        <location evidence="11">Cytoplasm</location>
    </subcellularLocation>
    <text evidence="11">Distribution is 50-50.</text>
</comment>
<keyword evidence="8 11" id="KW-1278">Translocase</keyword>
<dbReference type="GO" id="GO:0031522">
    <property type="term" value="C:cell envelope Sec protein transport complex"/>
    <property type="evidence" value="ECO:0007669"/>
    <property type="project" value="TreeGrafter"/>
</dbReference>
<sequence>MEVGAALETLNDEEFDDHVARLRLELLTRPNATAALVDAFAAIQEAAYRTIGQRPYPSQLFGAIAVYHGEIAEMQTGEGKTLTAVLPAAAAALAGIPVHVLTVNDYLAARDAENLGPVYRRLGLSVGLVVQDSSREQRRAAYACDVVYCSNKEIAFDYMRDSLVFGHSDHALLRHAARLKCDETMDRALTLRGLHFAIVDEADSVLLDEARTPLVISGTNQRNRQETKIYAQALEIADAMEEEVHFHVRTLTRQLEMTALGETRTDDLAASLGPAWAGRMRRRELVRSALVARHLLNQDAHYLVRDDKIIIIDDNTGRPMPDRNWEQGLHQLVEIKEGVTPTATWDPVARMTLQRFFRMYHHIGGMTGTAREVAGELWGTYDLVARKIPTNRASRLEYLGAIVADSITEKWWRVKERAVHLQAQGRPVLIGTNTVGASEQLSEVLTAAGCVHRVLNARQDRQEADIIAEAGAQGAVTIATNMAGRGTDIILADTVRDAGGLHIILTELHESARLDRQFFGRAGRQGDPGTYEIIASLEDEILVRNVPRIAARLAAMAESDYRARVAIAVMRFVQWRMGRLHTRTRADLLRMDEYEATSLAFAGRN</sequence>
<dbReference type="CDD" id="cd18803">
    <property type="entry name" value="SF2_C_secA"/>
    <property type="match status" value="1"/>
</dbReference>
<dbReference type="SMART" id="SM00957">
    <property type="entry name" value="SecA_DEAD"/>
    <property type="match status" value="1"/>
</dbReference>
<name>A0A840B3B6_9SPHN</name>
<evidence type="ECO:0000259" key="13">
    <source>
        <dbReference type="PROSITE" id="PS51194"/>
    </source>
</evidence>
<dbReference type="CDD" id="cd17928">
    <property type="entry name" value="DEXDc_SecA"/>
    <property type="match status" value="1"/>
</dbReference>
<evidence type="ECO:0000256" key="6">
    <source>
        <dbReference type="ARBA" id="ARBA00022840"/>
    </source>
</evidence>
<evidence type="ECO:0000256" key="5">
    <source>
        <dbReference type="ARBA" id="ARBA00022741"/>
    </source>
</evidence>
<evidence type="ECO:0000259" key="12">
    <source>
        <dbReference type="PROSITE" id="PS51192"/>
    </source>
</evidence>
<keyword evidence="9 11" id="KW-0811">Translocation</keyword>
<comment type="caution">
    <text evidence="15">The sequence shown here is derived from an EMBL/GenBank/DDBJ whole genome shotgun (WGS) entry which is preliminary data.</text>
</comment>
<dbReference type="AlphaFoldDB" id="A0A840B3B6"/>
<reference evidence="15 16" key="1">
    <citation type="submission" date="2020-08" db="EMBL/GenBank/DDBJ databases">
        <title>Genomic Encyclopedia of Type Strains, Phase IV (KMG-IV): sequencing the most valuable type-strain genomes for metagenomic binning, comparative biology and taxonomic classification.</title>
        <authorList>
            <person name="Goeker M."/>
        </authorList>
    </citation>
    <scope>NUCLEOTIDE SEQUENCE [LARGE SCALE GENOMIC DNA]</scope>
    <source>
        <strain evidence="15 16">DSM 29050</strain>
    </source>
</reference>
<accession>A0A840B3B6</accession>
<dbReference type="FunFam" id="3.40.50.300:FF:000429">
    <property type="entry name" value="Preprotein translocase subunit SecA"/>
    <property type="match status" value="1"/>
</dbReference>
<keyword evidence="16" id="KW-1185">Reference proteome</keyword>
<dbReference type="Proteomes" id="UP000581447">
    <property type="component" value="Unassembled WGS sequence"/>
</dbReference>
<keyword evidence="4" id="KW-0997">Cell inner membrane</keyword>
<dbReference type="InterPro" id="IPR001650">
    <property type="entry name" value="Helicase_C-like"/>
</dbReference>
<dbReference type="GO" id="GO:0008564">
    <property type="term" value="F:protein-exporting ATPase activity"/>
    <property type="evidence" value="ECO:0007669"/>
    <property type="project" value="UniProtKB-EC"/>
</dbReference>
<dbReference type="Pfam" id="PF07517">
    <property type="entry name" value="SecA_DEAD"/>
    <property type="match status" value="1"/>
</dbReference>
<keyword evidence="3 11" id="KW-0963">Cytoplasm</keyword>
<dbReference type="PROSITE" id="PS51192">
    <property type="entry name" value="HELICASE_ATP_BIND_1"/>
    <property type="match status" value="1"/>
</dbReference>
<comment type="catalytic activity">
    <reaction evidence="11">
        <text>ATP + H2O + cellular proteinSide 1 = ADP + phosphate + cellular proteinSide 2.</text>
        <dbReference type="EC" id="7.4.2.8"/>
    </reaction>
</comment>
<dbReference type="InterPro" id="IPR011115">
    <property type="entry name" value="SecA_DEAD"/>
</dbReference>
<evidence type="ECO:0000256" key="8">
    <source>
        <dbReference type="ARBA" id="ARBA00022967"/>
    </source>
</evidence>
<evidence type="ECO:0000256" key="9">
    <source>
        <dbReference type="ARBA" id="ARBA00023010"/>
    </source>
</evidence>
<dbReference type="SUPFAM" id="SSF52540">
    <property type="entry name" value="P-loop containing nucleoside triphosphate hydrolases"/>
    <property type="match status" value="2"/>
</dbReference>
<organism evidence="15 16">
    <name type="scientific">Sphingorhabdus rigui</name>
    <dbReference type="NCBI Taxonomy" id="1282858"/>
    <lineage>
        <taxon>Bacteria</taxon>
        <taxon>Pseudomonadati</taxon>
        <taxon>Pseudomonadota</taxon>
        <taxon>Alphaproteobacteria</taxon>
        <taxon>Sphingomonadales</taxon>
        <taxon>Sphingomonadaceae</taxon>
        <taxon>Sphingorhabdus</taxon>
    </lineage>
</organism>
<dbReference type="EMBL" id="JACIEA010000001">
    <property type="protein sequence ID" value="MBB3942725.1"/>
    <property type="molecule type" value="Genomic_DNA"/>
</dbReference>
<dbReference type="SMART" id="SM00958">
    <property type="entry name" value="SecA_PP_bind"/>
    <property type="match status" value="1"/>
</dbReference>
<keyword evidence="1 11" id="KW-0813">Transport</keyword>
<evidence type="ECO:0000259" key="14">
    <source>
        <dbReference type="PROSITE" id="PS51196"/>
    </source>
</evidence>
<evidence type="ECO:0000256" key="11">
    <source>
        <dbReference type="HAMAP-Rule" id="MF_01382"/>
    </source>
</evidence>
<dbReference type="PROSITE" id="PS51194">
    <property type="entry name" value="HELICASE_CTER"/>
    <property type="match status" value="1"/>
</dbReference>
<dbReference type="Gene3D" id="3.40.50.300">
    <property type="entry name" value="P-loop containing nucleotide triphosphate hydrolases"/>
    <property type="match status" value="2"/>
</dbReference>
<evidence type="ECO:0000256" key="3">
    <source>
        <dbReference type="ARBA" id="ARBA00022490"/>
    </source>
</evidence>
<dbReference type="PROSITE" id="PS01312">
    <property type="entry name" value="SECA"/>
    <property type="match status" value="1"/>
</dbReference>
<dbReference type="GO" id="GO:0065002">
    <property type="term" value="P:intracellular protein transmembrane transport"/>
    <property type="evidence" value="ECO:0007669"/>
    <property type="project" value="UniProtKB-UniRule"/>
</dbReference>
<evidence type="ECO:0000256" key="2">
    <source>
        <dbReference type="ARBA" id="ARBA00022475"/>
    </source>
</evidence>
<dbReference type="GO" id="GO:0043952">
    <property type="term" value="P:protein transport by the Sec complex"/>
    <property type="evidence" value="ECO:0007669"/>
    <property type="project" value="TreeGrafter"/>
</dbReference>
<comment type="subunit">
    <text evidence="11">Monomer and homodimer. Part of the essential Sec protein translocation apparatus which comprises SecA, SecYEG and auxiliary proteins SecDF-YajC and YidC.</text>
</comment>
<evidence type="ECO:0000256" key="1">
    <source>
        <dbReference type="ARBA" id="ARBA00022448"/>
    </source>
</evidence>
<dbReference type="GO" id="GO:0005524">
    <property type="term" value="F:ATP binding"/>
    <property type="evidence" value="ECO:0007669"/>
    <property type="project" value="UniProtKB-UniRule"/>
</dbReference>
<dbReference type="GO" id="GO:0005829">
    <property type="term" value="C:cytosol"/>
    <property type="evidence" value="ECO:0007669"/>
    <property type="project" value="TreeGrafter"/>
</dbReference>
<dbReference type="InterPro" id="IPR014018">
    <property type="entry name" value="SecA_motor_DEAD"/>
</dbReference>
<dbReference type="Pfam" id="PF21090">
    <property type="entry name" value="P-loop_SecA"/>
    <property type="match status" value="2"/>
</dbReference>
<evidence type="ECO:0000256" key="7">
    <source>
        <dbReference type="ARBA" id="ARBA00022927"/>
    </source>
</evidence>
<dbReference type="InterPro" id="IPR027417">
    <property type="entry name" value="P-loop_NTPase"/>
</dbReference>
<comment type="similarity">
    <text evidence="11">Belongs to the SecA family.</text>
</comment>
<dbReference type="InterPro" id="IPR020937">
    <property type="entry name" value="SecA_CS"/>
</dbReference>
<feature type="domain" description="SecA family profile" evidence="14">
    <location>
        <begin position="1"/>
        <end position="565"/>
    </location>
</feature>
<comment type="function">
    <text evidence="11">Part of the Sec protein translocase complex. Interacts with the SecYEG preprotein conducting channel. Has a central role in coupling the hydrolysis of ATP to the transfer of proteins into and across the cell membrane, serving both as a receptor for the preprotein-SecB complex and as an ATP-driven molecular motor driving the stepwise translocation of polypeptide chains across the membrane.</text>
</comment>
<keyword evidence="10 11" id="KW-0472">Membrane</keyword>
<dbReference type="SUPFAM" id="SSF81767">
    <property type="entry name" value="Pre-protein crosslinking domain of SecA"/>
    <property type="match status" value="1"/>
</dbReference>
<gene>
    <name evidence="11" type="primary">secA</name>
    <name evidence="15" type="ORF">GGR91_000947</name>
</gene>
<dbReference type="PRINTS" id="PR00906">
    <property type="entry name" value="SECA"/>
</dbReference>
<keyword evidence="5 11" id="KW-0547">Nucleotide-binding</keyword>
<dbReference type="InterPro" id="IPR000185">
    <property type="entry name" value="SecA"/>
</dbReference>
<evidence type="ECO:0000313" key="15">
    <source>
        <dbReference type="EMBL" id="MBB3942725.1"/>
    </source>
</evidence>
<dbReference type="PROSITE" id="PS51196">
    <property type="entry name" value="SECA_MOTOR_DEAD"/>
    <property type="match status" value="1"/>
</dbReference>
<dbReference type="EC" id="7.4.2.8" evidence="11"/>